<keyword evidence="2" id="KW-1185">Reference proteome</keyword>
<sequence>MGCNDRTIRLNRPHNLAATTARFRRNELPASVQADEQFAAKIWQLRKIVLPLQRHNGTSVL</sequence>
<dbReference type="HOGENOM" id="CLU_2912685_0_0_10"/>
<proteinExistence type="predicted"/>
<dbReference type="AlphaFoldDB" id="S0F6J3"/>
<comment type="caution">
    <text evidence="1">The sequence shown here is derived from an EMBL/GenBank/DDBJ whole genome shotgun (WGS) entry which is preliminary data.</text>
</comment>
<reference evidence="1 2" key="1">
    <citation type="submission" date="2008-12" db="EMBL/GenBank/DDBJ databases">
        <authorList>
            <person name="Fulton L."/>
            <person name="Clifton S."/>
            <person name="Fulton B."/>
            <person name="Xu J."/>
            <person name="Minx P."/>
            <person name="Pepin K.H."/>
            <person name="Johnson M."/>
            <person name="Bhonagiri V."/>
            <person name="Nash W.E."/>
            <person name="Mardis E.R."/>
            <person name="Wilson R.K."/>
        </authorList>
    </citation>
    <scope>NUCLEOTIDE SEQUENCE [LARGE SCALE GENOMIC DNA]</scope>
    <source>
        <strain evidence="1 2">DSM 18228</strain>
    </source>
</reference>
<evidence type="ECO:0000313" key="2">
    <source>
        <dbReference type="Proteomes" id="UP000014073"/>
    </source>
</evidence>
<evidence type="ECO:0000313" key="1">
    <source>
        <dbReference type="EMBL" id="EEF75894.1"/>
    </source>
</evidence>
<organism evidence="1 2">
    <name type="scientific">Phocaeicola coprophilus DSM 18228 = JCM 13818</name>
    <dbReference type="NCBI Taxonomy" id="547042"/>
    <lineage>
        <taxon>Bacteria</taxon>
        <taxon>Pseudomonadati</taxon>
        <taxon>Bacteroidota</taxon>
        <taxon>Bacteroidia</taxon>
        <taxon>Bacteroidales</taxon>
        <taxon>Bacteroidaceae</taxon>
        <taxon>Phocaeicola</taxon>
    </lineage>
</organism>
<gene>
    <name evidence="1" type="ORF">BACCOPRO_01388</name>
</gene>
<accession>S0F6J3</accession>
<dbReference type="Proteomes" id="UP000014073">
    <property type="component" value="Unassembled WGS sequence"/>
</dbReference>
<dbReference type="STRING" id="547042.BACCOPRO_01388"/>
<name>S0F6J3_9BACT</name>
<protein>
    <submittedName>
        <fullName evidence="1">Uncharacterized protein</fullName>
    </submittedName>
</protein>
<dbReference type="EMBL" id="ACBW01000100">
    <property type="protein sequence ID" value="EEF75894.1"/>
    <property type="molecule type" value="Genomic_DNA"/>
</dbReference>